<evidence type="ECO:0000313" key="2">
    <source>
        <dbReference type="EMBL" id="RWR76525.1"/>
    </source>
</evidence>
<comment type="caution">
    <text evidence="2">The sequence shown here is derived from an EMBL/GenBank/DDBJ whole genome shotgun (WGS) entry which is preliminary data.</text>
</comment>
<sequence>METGPTQQQNRLIDDTEHRNGKSQSPKRVASLDIFRDLLMFPYTHSSSMASLSSSPVASALHPTPLNTNKFGAPDRPSPFHPSVWGDYFLSYSEDHKVNTNHMQLMPFKLQNHMQLIHHSPWDISIPPQNMIERGVLSRPHKEALPSIDLHKSITFLIYLP</sequence>
<name>A0A3S3MHG9_9MAGN</name>
<proteinExistence type="predicted"/>
<organism evidence="2 3">
    <name type="scientific">Cinnamomum micranthum f. kanehirae</name>
    <dbReference type="NCBI Taxonomy" id="337451"/>
    <lineage>
        <taxon>Eukaryota</taxon>
        <taxon>Viridiplantae</taxon>
        <taxon>Streptophyta</taxon>
        <taxon>Embryophyta</taxon>
        <taxon>Tracheophyta</taxon>
        <taxon>Spermatophyta</taxon>
        <taxon>Magnoliopsida</taxon>
        <taxon>Magnoliidae</taxon>
        <taxon>Laurales</taxon>
        <taxon>Lauraceae</taxon>
        <taxon>Cinnamomum</taxon>
    </lineage>
</organism>
<feature type="region of interest" description="Disordered" evidence="1">
    <location>
        <begin position="1"/>
        <end position="27"/>
    </location>
</feature>
<feature type="compositionally biased region" description="Polar residues" evidence="1">
    <location>
        <begin position="1"/>
        <end position="11"/>
    </location>
</feature>
<evidence type="ECO:0000313" key="3">
    <source>
        <dbReference type="Proteomes" id="UP000283530"/>
    </source>
</evidence>
<dbReference type="OrthoDB" id="10595530at2759"/>
<protein>
    <submittedName>
        <fullName evidence="2">Uncharacterized protein</fullName>
    </submittedName>
</protein>
<accession>A0A3S3MHG9</accession>
<dbReference type="EMBL" id="QPKB01000002">
    <property type="protein sequence ID" value="RWR76525.1"/>
    <property type="molecule type" value="Genomic_DNA"/>
</dbReference>
<dbReference type="Proteomes" id="UP000283530">
    <property type="component" value="Unassembled WGS sequence"/>
</dbReference>
<gene>
    <name evidence="2" type="ORF">CKAN_00496900</name>
</gene>
<reference evidence="2 3" key="1">
    <citation type="journal article" date="2019" name="Nat. Plants">
        <title>Stout camphor tree genome fills gaps in understanding of flowering plant genome evolution.</title>
        <authorList>
            <person name="Chaw S.M."/>
            <person name="Liu Y.C."/>
            <person name="Wu Y.W."/>
            <person name="Wang H.Y."/>
            <person name="Lin C.I."/>
            <person name="Wu C.S."/>
            <person name="Ke H.M."/>
            <person name="Chang L.Y."/>
            <person name="Hsu C.Y."/>
            <person name="Yang H.T."/>
            <person name="Sudianto E."/>
            <person name="Hsu M.H."/>
            <person name="Wu K.P."/>
            <person name="Wang L.N."/>
            <person name="Leebens-Mack J.H."/>
            <person name="Tsai I.J."/>
        </authorList>
    </citation>
    <scope>NUCLEOTIDE SEQUENCE [LARGE SCALE GENOMIC DNA]</scope>
    <source>
        <strain evidence="3">cv. Chaw 1501</strain>
        <tissue evidence="2">Young leaves</tissue>
    </source>
</reference>
<evidence type="ECO:0000256" key="1">
    <source>
        <dbReference type="SAM" id="MobiDB-lite"/>
    </source>
</evidence>
<dbReference type="AlphaFoldDB" id="A0A3S3MHG9"/>
<keyword evidence="3" id="KW-1185">Reference proteome</keyword>